<keyword evidence="3 7" id="KW-0378">Hydrolase</keyword>
<dbReference type="PANTHER" id="PTHR43248:SF29">
    <property type="entry name" value="TRIPEPTIDYL AMINOPEPTIDASE"/>
    <property type="match status" value="1"/>
</dbReference>
<feature type="signal peptide" evidence="4">
    <location>
        <begin position="1"/>
        <end position="30"/>
    </location>
</feature>
<dbReference type="RefSeq" id="WP_330091421.1">
    <property type="nucleotide sequence ID" value="NZ_JAUZMY010000008.1"/>
</dbReference>
<dbReference type="InterPro" id="IPR013595">
    <property type="entry name" value="Pept_S33_TAP-like_C"/>
</dbReference>
<sequence length="494" mass="53699">MEIFVPLSRATVLFVATGLLTAVGAVPAFADSHPPSDELDWSLCADIARGWDPEDDVTECTTVSVPLDHDEPDGRTIDIAVNRVPATEESRFPILLNPGGPGHQGVTMPRHILESRAADLGRHHDLVGFDARGVGYSEGVDCEYDWSEPDPGLRGEELDRYITERDTQSTLDCYDRDPQLAASMTTENVARDMDVVREALGVERIGFFGVSWGSLLGATYRSMYDDRVEAMLLESVASPDFNVSLLDEGQVTAANATFHRFTDWMSVHDAVYGLGKDSEQLRESVLDLQRELARNPRTGPDGRIVDHDSVTALLATPEREWPANAEALTVLMDGGVPGLEAQAHNPVGTGWDAETMGANYFALVAMQCNDSDSPRDFETVWQNKVERSERFPAMGTMGLSETTCVGWPLEGASPALTAGDSPLQLVAHTHEVITPHWWAREMQDVVGGELMSVEDDGHGTLKDLDCAEAAVAFFDTGRTTTETCPGPALPDPSA</sequence>
<evidence type="ECO:0000313" key="7">
    <source>
        <dbReference type="EMBL" id="MEE2037625.1"/>
    </source>
</evidence>
<dbReference type="GO" id="GO:0016787">
    <property type="term" value="F:hydrolase activity"/>
    <property type="evidence" value="ECO:0007669"/>
    <property type="project" value="UniProtKB-KW"/>
</dbReference>
<gene>
    <name evidence="7" type="ORF">Q8791_10385</name>
</gene>
<reference evidence="7 8" key="1">
    <citation type="submission" date="2023-08" db="EMBL/GenBank/DDBJ databases">
        <authorList>
            <person name="Girao M."/>
            <person name="Carvalho M.F."/>
        </authorList>
    </citation>
    <scope>NUCLEOTIDE SEQUENCE [LARGE SCALE GENOMIC DNA]</scope>
    <source>
        <strain evidence="7 8">CT-R113</strain>
    </source>
</reference>
<dbReference type="InterPro" id="IPR051601">
    <property type="entry name" value="Serine_prot/Carboxylest_S33"/>
</dbReference>
<evidence type="ECO:0000256" key="3">
    <source>
        <dbReference type="ARBA" id="ARBA00022801"/>
    </source>
</evidence>
<dbReference type="EMBL" id="JAUZMY010000008">
    <property type="protein sequence ID" value="MEE2037625.1"/>
    <property type="molecule type" value="Genomic_DNA"/>
</dbReference>
<dbReference type="Pfam" id="PF00561">
    <property type="entry name" value="Abhydrolase_1"/>
    <property type="match status" value="1"/>
</dbReference>
<evidence type="ECO:0000256" key="4">
    <source>
        <dbReference type="SAM" id="SignalP"/>
    </source>
</evidence>
<evidence type="ECO:0000256" key="2">
    <source>
        <dbReference type="ARBA" id="ARBA00022729"/>
    </source>
</evidence>
<proteinExistence type="inferred from homology"/>
<name>A0ABU7K5V1_9ACTN</name>
<dbReference type="SUPFAM" id="SSF53474">
    <property type="entry name" value="alpha/beta-Hydrolases"/>
    <property type="match status" value="1"/>
</dbReference>
<dbReference type="Pfam" id="PF08386">
    <property type="entry name" value="Abhydrolase_4"/>
    <property type="match status" value="1"/>
</dbReference>
<feature type="chain" id="PRO_5047024078" evidence="4">
    <location>
        <begin position="31"/>
        <end position="494"/>
    </location>
</feature>
<dbReference type="InterPro" id="IPR000073">
    <property type="entry name" value="AB_hydrolase_1"/>
</dbReference>
<keyword evidence="8" id="KW-1185">Reference proteome</keyword>
<evidence type="ECO:0000256" key="1">
    <source>
        <dbReference type="ARBA" id="ARBA00010088"/>
    </source>
</evidence>
<feature type="domain" description="AB hydrolase-1" evidence="5">
    <location>
        <begin position="93"/>
        <end position="240"/>
    </location>
</feature>
<protein>
    <submittedName>
        <fullName evidence="7">Alpha/beta fold hydrolase</fullName>
    </submittedName>
</protein>
<evidence type="ECO:0000259" key="6">
    <source>
        <dbReference type="Pfam" id="PF08386"/>
    </source>
</evidence>
<evidence type="ECO:0000259" key="5">
    <source>
        <dbReference type="Pfam" id="PF00561"/>
    </source>
</evidence>
<evidence type="ECO:0000313" key="8">
    <source>
        <dbReference type="Proteomes" id="UP001356095"/>
    </source>
</evidence>
<comment type="similarity">
    <text evidence="1">Belongs to the peptidase S33 family.</text>
</comment>
<dbReference type="Proteomes" id="UP001356095">
    <property type="component" value="Unassembled WGS sequence"/>
</dbReference>
<dbReference type="InterPro" id="IPR029058">
    <property type="entry name" value="AB_hydrolase_fold"/>
</dbReference>
<organism evidence="7 8">
    <name type="scientific">Nocardiopsis codii</name>
    <dbReference type="NCBI Taxonomy" id="3065942"/>
    <lineage>
        <taxon>Bacteria</taxon>
        <taxon>Bacillati</taxon>
        <taxon>Actinomycetota</taxon>
        <taxon>Actinomycetes</taxon>
        <taxon>Streptosporangiales</taxon>
        <taxon>Nocardiopsidaceae</taxon>
        <taxon>Nocardiopsis</taxon>
    </lineage>
</organism>
<dbReference type="PANTHER" id="PTHR43248">
    <property type="entry name" value="2-SUCCINYL-6-HYDROXY-2,4-CYCLOHEXADIENE-1-CARBOXYLATE SYNTHASE"/>
    <property type="match status" value="1"/>
</dbReference>
<comment type="caution">
    <text evidence="7">The sequence shown here is derived from an EMBL/GenBank/DDBJ whole genome shotgun (WGS) entry which is preliminary data.</text>
</comment>
<keyword evidence="2 4" id="KW-0732">Signal</keyword>
<feature type="domain" description="Peptidase S33 tripeptidyl aminopeptidase-like C-terminal" evidence="6">
    <location>
        <begin position="400"/>
        <end position="480"/>
    </location>
</feature>
<dbReference type="Gene3D" id="3.40.50.1820">
    <property type="entry name" value="alpha/beta hydrolase"/>
    <property type="match status" value="1"/>
</dbReference>
<accession>A0ABU7K5V1</accession>